<reference evidence="1" key="1">
    <citation type="submission" date="2022-08" db="EMBL/GenBank/DDBJ databases">
        <authorList>
            <person name="Gutierrez-Valencia J."/>
        </authorList>
    </citation>
    <scope>NUCLEOTIDE SEQUENCE</scope>
</reference>
<gene>
    <name evidence="1" type="ORF">LITE_LOCUS22812</name>
</gene>
<dbReference type="AlphaFoldDB" id="A0AAV0L8Q5"/>
<organism evidence="1 2">
    <name type="scientific">Linum tenue</name>
    <dbReference type="NCBI Taxonomy" id="586396"/>
    <lineage>
        <taxon>Eukaryota</taxon>
        <taxon>Viridiplantae</taxon>
        <taxon>Streptophyta</taxon>
        <taxon>Embryophyta</taxon>
        <taxon>Tracheophyta</taxon>
        <taxon>Spermatophyta</taxon>
        <taxon>Magnoliopsida</taxon>
        <taxon>eudicotyledons</taxon>
        <taxon>Gunneridae</taxon>
        <taxon>Pentapetalae</taxon>
        <taxon>rosids</taxon>
        <taxon>fabids</taxon>
        <taxon>Malpighiales</taxon>
        <taxon>Linaceae</taxon>
        <taxon>Linum</taxon>
    </lineage>
</organism>
<comment type="caution">
    <text evidence="1">The sequence shown here is derived from an EMBL/GenBank/DDBJ whole genome shotgun (WGS) entry which is preliminary data.</text>
</comment>
<proteinExistence type="predicted"/>
<name>A0AAV0L8Q5_9ROSI</name>
<accession>A0AAV0L8Q5</accession>
<dbReference type="Proteomes" id="UP001154282">
    <property type="component" value="Unassembled WGS sequence"/>
</dbReference>
<dbReference type="EMBL" id="CAMGYJ010000006">
    <property type="protein sequence ID" value="CAI0430895.1"/>
    <property type="molecule type" value="Genomic_DNA"/>
</dbReference>
<sequence>MVVARASAGGFQPEDSVGVDTDITTSKLAGKFSRYGVWGNKSSEDSHSAVGVLCRSFHQVCRCYGLVHYKEKGSGVYEILIERWQ</sequence>
<evidence type="ECO:0000313" key="2">
    <source>
        <dbReference type="Proteomes" id="UP001154282"/>
    </source>
</evidence>
<evidence type="ECO:0000313" key="1">
    <source>
        <dbReference type="EMBL" id="CAI0430895.1"/>
    </source>
</evidence>
<keyword evidence="2" id="KW-1185">Reference proteome</keyword>
<protein>
    <submittedName>
        <fullName evidence="1">Uncharacterized protein</fullName>
    </submittedName>
</protein>